<evidence type="ECO:0000256" key="1">
    <source>
        <dbReference type="ARBA" id="ARBA00001911"/>
    </source>
</evidence>
<accession>A0AAV3J7Y4</accession>
<protein>
    <submittedName>
        <fullName evidence="6">NAD-binding protein</fullName>
    </submittedName>
</protein>
<dbReference type="Gene3D" id="3.40.50.720">
    <property type="entry name" value="NAD(P)-binding Rossmann-like Domain"/>
    <property type="match status" value="1"/>
</dbReference>
<dbReference type="GO" id="GO:0048040">
    <property type="term" value="F:UDP-glucuronate decarboxylase activity"/>
    <property type="evidence" value="ECO:0007669"/>
    <property type="project" value="TreeGrafter"/>
</dbReference>
<dbReference type="AlphaFoldDB" id="A0AAV3J7Y4"/>
<keyword evidence="4" id="KW-0456">Lyase</keyword>
<dbReference type="Proteomes" id="UP000014570">
    <property type="component" value="Unassembled WGS sequence"/>
</dbReference>
<organism evidence="6 7">
    <name type="scientific">Leptospira borgpetersenii serovar Javanica str. UI 09931</name>
    <dbReference type="NCBI Taxonomy" id="1049767"/>
    <lineage>
        <taxon>Bacteria</taxon>
        <taxon>Pseudomonadati</taxon>
        <taxon>Spirochaetota</taxon>
        <taxon>Spirochaetia</taxon>
        <taxon>Leptospirales</taxon>
        <taxon>Leptospiraceae</taxon>
        <taxon>Leptospira</taxon>
    </lineage>
</organism>
<dbReference type="Pfam" id="PF01370">
    <property type="entry name" value="Epimerase"/>
    <property type="match status" value="1"/>
</dbReference>
<dbReference type="PANTHER" id="PTHR43078">
    <property type="entry name" value="UDP-GLUCURONIC ACID DECARBOXYLASE-RELATED"/>
    <property type="match status" value="1"/>
</dbReference>
<reference evidence="6 7" key="1">
    <citation type="submission" date="2013-04" db="EMBL/GenBank/DDBJ databases">
        <authorList>
            <person name="Harkins D.M."/>
            <person name="Durkin A.S."/>
            <person name="Brinkac L.M."/>
            <person name="Haft D.H."/>
            <person name="Selengut J.D."/>
            <person name="Sanka R."/>
            <person name="DePew J."/>
            <person name="Purushe J."/>
            <person name="Chanthongthip A."/>
            <person name="Lattana O."/>
            <person name="Phetsouvanh R."/>
            <person name="Newton P.N."/>
            <person name="Vinetz J.M."/>
            <person name="Sutton G.G."/>
            <person name="Nierman W.C."/>
            <person name="Fouts D.E."/>
        </authorList>
    </citation>
    <scope>NUCLEOTIDE SEQUENCE [LARGE SCALE GENOMIC DNA]</scope>
    <source>
        <strain evidence="6 7">UI 09931</strain>
    </source>
</reference>
<comment type="caution">
    <text evidence="6">The sequence shown here is derived from an EMBL/GenBank/DDBJ whole genome shotgun (WGS) entry which is preliminary data.</text>
</comment>
<sequence>MQKVLITGGAGFIGGHLANALAEKEIELVLLDNFIRGVDDDFLKNLTQSDNVRILNRNLLLAESFNDLSFDFDYIFHFAAIIGVKHVLEKPYSVLNDNVVLLNNTVNFARKQKFLKRFFFTSSSEIMAGSLLHLNMPLPTPEDFPIALTDLNSPRTSYMLSKIYGEALCIHSGLPYTLVRPHNIYGPRMGLAHVIPELSKKIYESVDGSNIQVASLNHSRAMCYVDDAIEILIRLMNSEDSVNGVFNLGNQETEIKISELAEIIINLFGKKLHIIPGDETFDSPSRRCPDMSKTISTTGYTPKIGLIEGIEKTVHWYVQNVFNPGGISAS</sequence>
<dbReference type="PANTHER" id="PTHR43078:SF6">
    <property type="entry name" value="UDP-GLUCURONIC ACID DECARBOXYLASE 1"/>
    <property type="match status" value="1"/>
</dbReference>
<evidence type="ECO:0000259" key="5">
    <source>
        <dbReference type="Pfam" id="PF01370"/>
    </source>
</evidence>
<comment type="cofactor">
    <cofactor evidence="1">
        <name>NAD(+)</name>
        <dbReference type="ChEBI" id="CHEBI:57540"/>
    </cofactor>
</comment>
<gene>
    <name evidence="6" type="ORF">LEP1GSC103_1383</name>
</gene>
<evidence type="ECO:0000313" key="7">
    <source>
        <dbReference type="Proteomes" id="UP000014570"/>
    </source>
</evidence>
<dbReference type="InterPro" id="IPR036291">
    <property type="entry name" value="NAD(P)-bd_dom_sf"/>
</dbReference>
<dbReference type="RefSeq" id="WP_002733638.1">
    <property type="nucleotide sequence ID" value="NZ_AHNP02000013.1"/>
</dbReference>
<dbReference type="EMBL" id="AHNP02000013">
    <property type="protein sequence ID" value="EPG56552.1"/>
    <property type="molecule type" value="Genomic_DNA"/>
</dbReference>
<evidence type="ECO:0000256" key="2">
    <source>
        <dbReference type="ARBA" id="ARBA00022793"/>
    </source>
</evidence>
<dbReference type="GO" id="GO:0005737">
    <property type="term" value="C:cytoplasm"/>
    <property type="evidence" value="ECO:0007669"/>
    <property type="project" value="TreeGrafter"/>
</dbReference>
<name>A0AAV3J7Y4_LEPBO</name>
<dbReference type="GeneID" id="61174522"/>
<feature type="domain" description="NAD-dependent epimerase/dehydratase" evidence="5">
    <location>
        <begin position="4"/>
        <end position="249"/>
    </location>
</feature>
<evidence type="ECO:0000313" key="6">
    <source>
        <dbReference type="EMBL" id="EPG56552.1"/>
    </source>
</evidence>
<evidence type="ECO:0000256" key="3">
    <source>
        <dbReference type="ARBA" id="ARBA00023027"/>
    </source>
</evidence>
<keyword evidence="3" id="KW-0520">NAD</keyword>
<dbReference type="InterPro" id="IPR001509">
    <property type="entry name" value="Epimerase_deHydtase"/>
</dbReference>
<keyword evidence="2" id="KW-0210">Decarboxylase</keyword>
<dbReference type="SUPFAM" id="SSF51735">
    <property type="entry name" value="NAD(P)-binding Rossmann-fold domains"/>
    <property type="match status" value="1"/>
</dbReference>
<dbReference type="GO" id="GO:0042732">
    <property type="term" value="P:D-xylose metabolic process"/>
    <property type="evidence" value="ECO:0007669"/>
    <property type="project" value="InterPro"/>
</dbReference>
<dbReference type="GO" id="GO:0070403">
    <property type="term" value="F:NAD+ binding"/>
    <property type="evidence" value="ECO:0007669"/>
    <property type="project" value="InterPro"/>
</dbReference>
<proteinExistence type="predicted"/>
<dbReference type="InterPro" id="IPR044516">
    <property type="entry name" value="UXS-like"/>
</dbReference>
<evidence type="ECO:0000256" key="4">
    <source>
        <dbReference type="ARBA" id="ARBA00023239"/>
    </source>
</evidence>